<name>W9HAJ8_FUSOX</name>
<gene>
    <name evidence="7" type="ORF">FOYG_17542</name>
</gene>
<feature type="transmembrane region" description="Helical" evidence="5">
    <location>
        <begin position="383"/>
        <end position="403"/>
    </location>
</feature>
<dbReference type="EMBL" id="KI928664">
    <property type="protein sequence ID" value="EWY79277.1"/>
    <property type="molecule type" value="Genomic_DNA"/>
</dbReference>
<evidence type="ECO:0000256" key="5">
    <source>
        <dbReference type="SAM" id="Phobius"/>
    </source>
</evidence>
<dbReference type="SUPFAM" id="SSF103473">
    <property type="entry name" value="MFS general substrate transporter"/>
    <property type="match status" value="1"/>
</dbReference>
<evidence type="ECO:0000313" key="7">
    <source>
        <dbReference type="EMBL" id="EWY79277.1"/>
    </source>
</evidence>
<feature type="transmembrane region" description="Helical" evidence="5">
    <location>
        <begin position="296"/>
        <end position="313"/>
    </location>
</feature>
<reference evidence="7 8" key="1">
    <citation type="submission" date="2011-06" db="EMBL/GenBank/DDBJ databases">
        <title>The Genome Sequence of Fusarium oxysporum FOSC 3-a.</title>
        <authorList>
            <consortium name="The Broad Institute Genome Sequencing Platform"/>
            <person name="Ma L.-J."/>
            <person name="Gale L.R."/>
            <person name="Schwartz D.C."/>
            <person name="Zhou S."/>
            <person name="Corby-Kistler H."/>
            <person name="Young S.K."/>
            <person name="Zeng Q."/>
            <person name="Gargeya S."/>
            <person name="Fitzgerald M."/>
            <person name="Haas B."/>
            <person name="Abouelleil A."/>
            <person name="Alvarado L."/>
            <person name="Arachchi H.M."/>
            <person name="Berlin A."/>
            <person name="Brown A."/>
            <person name="Chapman S.B."/>
            <person name="Chen Z."/>
            <person name="Dunbar C."/>
            <person name="Freedman E."/>
            <person name="Gearin G."/>
            <person name="Gellesch M."/>
            <person name="Goldberg J."/>
            <person name="Griggs A."/>
            <person name="Gujja S."/>
            <person name="Heiman D."/>
            <person name="Howarth C."/>
            <person name="Larson L."/>
            <person name="Lui A."/>
            <person name="MacDonald P.J.P."/>
            <person name="Mehta T."/>
            <person name="Montmayeur A."/>
            <person name="Murphy C."/>
            <person name="Neiman D."/>
            <person name="Pearson M."/>
            <person name="Priest M."/>
            <person name="Roberts A."/>
            <person name="Saif S."/>
            <person name="Shea T."/>
            <person name="Shenoy N."/>
            <person name="Sisk P."/>
            <person name="Stolte C."/>
            <person name="Sykes S."/>
            <person name="Wortman J."/>
            <person name="Nusbaum C."/>
            <person name="Birren B."/>
        </authorList>
    </citation>
    <scope>NUCLEOTIDE SEQUENCE [LARGE SCALE GENOMIC DNA]</scope>
    <source>
        <strain evidence="7 8">FOSC 3-a</strain>
    </source>
</reference>
<feature type="transmembrane region" description="Helical" evidence="5">
    <location>
        <begin position="140"/>
        <end position="160"/>
    </location>
</feature>
<dbReference type="OrthoDB" id="5082351at2759"/>
<keyword evidence="6" id="KW-0732">Signal</keyword>
<protein>
    <recommendedName>
        <fullName evidence="9">Major facilitator superfamily (MFS) profile domain-containing protein</fullName>
    </recommendedName>
</protein>
<dbReference type="AlphaFoldDB" id="W9HAJ8"/>
<keyword evidence="2 5" id="KW-0812">Transmembrane</keyword>
<dbReference type="InterPro" id="IPR036259">
    <property type="entry name" value="MFS_trans_sf"/>
</dbReference>
<evidence type="ECO:0000256" key="6">
    <source>
        <dbReference type="SAM" id="SignalP"/>
    </source>
</evidence>
<evidence type="ECO:0000256" key="3">
    <source>
        <dbReference type="ARBA" id="ARBA00022989"/>
    </source>
</evidence>
<evidence type="ECO:0008006" key="9">
    <source>
        <dbReference type="Google" id="ProtNLM"/>
    </source>
</evidence>
<feature type="transmembrane region" description="Helical" evidence="5">
    <location>
        <begin position="325"/>
        <end position="343"/>
    </location>
</feature>
<organism evidence="7 8">
    <name type="scientific">Fusarium oxysporum NRRL 32931</name>
    <dbReference type="NCBI Taxonomy" id="660029"/>
    <lineage>
        <taxon>Eukaryota</taxon>
        <taxon>Fungi</taxon>
        <taxon>Dikarya</taxon>
        <taxon>Ascomycota</taxon>
        <taxon>Pezizomycotina</taxon>
        <taxon>Sordariomycetes</taxon>
        <taxon>Hypocreomycetidae</taxon>
        <taxon>Hypocreales</taxon>
        <taxon>Nectriaceae</taxon>
        <taxon>Fusarium</taxon>
        <taxon>Fusarium oxysporum species complex</taxon>
    </lineage>
</organism>
<dbReference type="GO" id="GO:0022857">
    <property type="term" value="F:transmembrane transporter activity"/>
    <property type="evidence" value="ECO:0007669"/>
    <property type="project" value="TreeGrafter"/>
</dbReference>
<accession>W9HAJ8</accession>
<evidence type="ECO:0000256" key="2">
    <source>
        <dbReference type="ARBA" id="ARBA00022692"/>
    </source>
</evidence>
<evidence type="ECO:0000256" key="4">
    <source>
        <dbReference type="ARBA" id="ARBA00023136"/>
    </source>
</evidence>
<feature type="transmembrane region" description="Helical" evidence="5">
    <location>
        <begin position="349"/>
        <end position="371"/>
    </location>
</feature>
<evidence type="ECO:0000256" key="1">
    <source>
        <dbReference type="ARBA" id="ARBA00004141"/>
    </source>
</evidence>
<feature type="transmembrane region" description="Helical" evidence="5">
    <location>
        <begin position="172"/>
        <end position="189"/>
    </location>
</feature>
<sequence>MESRSIRAALPAFVLFFLLSLVELINDTTISARNPHWRPGFWDAGTARVIVTQVSNMSSAYILGSSLRTLSHHKAIRLNIVSILLATIATHASSCFLPTWMHLNAVVGPLAKFLGGGSHASKFLTLTVLHSRNTPCARTIYSYMTGFITVLAQVLGPILVTRLSRRSSHWSGLVAGILCLTACGIAIFLNSTNYATQELSQDESGSVTDTLLSSRRYSHEDSSHPDDGVVSPVGLLKICLGLKAPPREKILAFTPWICFFIAISQASRPLFATYAQQRCGLSPTEAGNLWLLRNEISLFIFGVLLPCLISMEANTRLFSNNINLSIGRCSVTLMALGAIMISVSDSSLAITIGLIINTFGVSSNLSLLCFTANRLPSSAVGPVLMSFALSESVGSLVGIVIIYPTYQWSIDEKTPFYAGSLLYVFCGVSVNLSQSSISSCTHWKTKLNYTAITAVIWRFFGKSHQQETED</sequence>
<feature type="transmembrane region" description="Helical" evidence="5">
    <location>
        <begin position="76"/>
        <end position="100"/>
    </location>
</feature>
<dbReference type="PANTHER" id="PTHR23507:SF1">
    <property type="entry name" value="FI18259P1-RELATED"/>
    <property type="match status" value="1"/>
</dbReference>
<evidence type="ECO:0000313" key="8">
    <source>
        <dbReference type="Proteomes" id="UP000030753"/>
    </source>
</evidence>
<feature type="chain" id="PRO_5004920982" description="Major facilitator superfamily (MFS) profile domain-containing protein" evidence="6">
    <location>
        <begin position="25"/>
        <end position="470"/>
    </location>
</feature>
<feature type="transmembrane region" description="Helical" evidence="5">
    <location>
        <begin position="415"/>
        <end position="432"/>
    </location>
</feature>
<dbReference type="Gene3D" id="1.20.1250.20">
    <property type="entry name" value="MFS general substrate transporter like domains"/>
    <property type="match status" value="1"/>
</dbReference>
<dbReference type="Proteomes" id="UP000030753">
    <property type="component" value="Unassembled WGS sequence"/>
</dbReference>
<keyword evidence="3 5" id="KW-1133">Transmembrane helix</keyword>
<keyword evidence="4 5" id="KW-0472">Membrane</keyword>
<feature type="signal peptide" evidence="6">
    <location>
        <begin position="1"/>
        <end position="24"/>
    </location>
</feature>
<proteinExistence type="predicted"/>
<dbReference type="PANTHER" id="PTHR23507">
    <property type="entry name" value="ZGC:174356"/>
    <property type="match status" value="1"/>
</dbReference>
<comment type="subcellular location">
    <subcellularLocation>
        <location evidence="1">Membrane</location>
        <topology evidence="1">Multi-pass membrane protein</topology>
    </subcellularLocation>
</comment>
<dbReference type="GO" id="GO:0016020">
    <property type="term" value="C:membrane"/>
    <property type="evidence" value="ECO:0007669"/>
    <property type="project" value="UniProtKB-SubCell"/>
</dbReference>